<sequence>MLQGLTQLQQIASCDGRSAARFVVVANRHQIAVCKLDEPVSST</sequence>
<organism evidence="1 2">
    <name type="scientific">Burkholderia singularis</name>
    <dbReference type="NCBI Taxonomy" id="1503053"/>
    <lineage>
        <taxon>Bacteria</taxon>
        <taxon>Pseudomonadati</taxon>
        <taxon>Pseudomonadota</taxon>
        <taxon>Betaproteobacteria</taxon>
        <taxon>Burkholderiales</taxon>
        <taxon>Burkholderiaceae</taxon>
        <taxon>Burkholderia</taxon>
        <taxon>pseudomallei group</taxon>
    </lineage>
</organism>
<evidence type="ECO:0000313" key="1">
    <source>
        <dbReference type="EMBL" id="SMG01309.1"/>
    </source>
</evidence>
<reference evidence="1 2" key="1">
    <citation type="submission" date="2017-04" db="EMBL/GenBank/DDBJ databases">
        <authorList>
            <person name="Afonso C.L."/>
            <person name="Miller P.J."/>
            <person name="Scott M.A."/>
            <person name="Spackman E."/>
            <person name="Goraichik I."/>
            <person name="Dimitrov K.M."/>
            <person name="Suarez D.L."/>
            <person name="Swayne D.E."/>
        </authorList>
    </citation>
    <scope>NUCLEOTIDE SEQUENCE [LARGE SCALE GENOMIC DNA]</scope>
    <source>
        <strain evidence="1">LMG 28154</strain>
    </source>
</reference>
<dbReference type="AlphaFoldDB" id="A0A238H7K0"/>
<protein>
    <submittedName>
        <fullName evidence="1">Uncharacterized protein</fullName>
    </submittedName>
</protein>
<accession>A0A238H7K0</accession>
<evidence type="ECO:0000313" key="2">
    <source>
        <dbReference type="Proteomes" id="UP000198460"/>
    </source>
</evidence>
<name>A0A238H7K0_9BURK</name>
<proteinExistence type="predicted"/>
<dbReference type="EMBL" id="FXAN01000072">
    <property type="protein sequence ID" value="SMG01309.1"/>
    <property type="molecule type" value="Genomic_DNA"/>
</dbReference>
<gene>
    <name evidence="1" type="ORF">BSIN_0525</name>
</gene>
<dbReference type="Proteomes" id="UP000198460">
    <property type="component" value="Unassembled WGS sequence"/>
</dbReference>